<evidence type="ECO:0000256" key="1">
    <source>
        <dbReference type="SAM" id="MobiDB-lite"/>
    </source>
</evidence>
<comment type="caution">
    <text evidence="2">The sequence shown here is derived from an EMBL/GenBank/DDBJ whole genome shotgun (WGS) entry which is preliminary data.</text>
</comment>
<feature type="compositionally biased region" description="Low complexity" evidence="1">
    <location>
        <begin position="91"/>
        <end position="100"/>
    </location>
</feature>
<dbReference type="EMBL" id="AGBW02010783">
    <property type="protein sequence ID" value="OWR47858.1"/>
    <property type="molecule type" value="Genomic_DNA"/>
</dbReference>
<feature type="region of interest" description="Disordered" evidence="1">
    <location>
        <begin position="25"/>
        <end position="60"/>
    </location>
</feature>
<proteinExistence type="predicted"/>
<keyword evidence="3" id="KW-1185">Reference proteome</keyword>
<feature type="region of interest" description="Disordered" evidence="1">
    <location>
        <begin position="88"/>
        <end position="115"/>
    </location>
</feature>
<dbReference type="AlphaFoldDB" id="A0A212F281"/>
<dbReference type="Proteomes" id="UP000007151">
    <property type="component" value="Unassembled WGS sequence"/>
</dbReference>
<evidence type="ECO:0000313" key="2">
    <source>
        <dbReference type="EMBL" id="OWR47858.1"/>
    </source>
</evidence>
<name>A0A212F281_DANPL</name>
<reference evidence="2 3" key="1">
    <citation type="journal article" date="2011" name="Cell">
        <title>The monarch butterfly genome yields insights into long-distance migration.</title>
        <authorList>
            <person name="Zhan S."/>
            <person name="Merlin C."/>
            <person name="Boore J.L."/>
            <person name="Reppert S.M."/>
        </authorList>
    </citation>
    <scope>NUCLEOTIDE SEQUENCE [LARGE SCALE GENOMIC DNA]</scope>
    <source>
        <strain evidence="2">F-2</strain>
    </source>
</reference>
<dbReference type="InParanoid" id="A0A212F281"/>
<feature type="compositionally biased region" description="Basic and acidic residues" evidence="1">
    <location>
        <begin position="47"/>
        <end position="60"/>
    </location>
</feature>
<protein>
    <submittedName>
        <fullName evidence="2">Uncharacterized protein</fullName>
    </submittedName>
</protein>
<dbReference type="eggNOG" id="ENOG502TBX0">
    <property type="taxonomic scope" value="Eukaryota"/>
</dbReference>
<evidence type="ECO:0000313" key="3">
    <source>
        <dbReference type="Proteomes" id="UP000007151"/>
    </source>
</evidence>
<sequence length="129" mass="14271">MPPIWQQPKTRATLAEKEVTTLKEQLATTSPTSLQATVPKTNGSHLEPSREQATETRIPERFSPDIKEEKRILADIDEDIEQKIEMAATARSNSNSSRSSPVVTQAGNLENELAAKEKEVNTSLAMKNL</sequence>
<feature type="compositionally biased region" description="Polar residues" evidence="1">
    <location>
        <begin position="25"/>
        <end position="44"/>
    </location>
</feature>
<organism evidence="2 3">
    <name type="scientific">Danaus plexippus plexippus</name>
    <dbReference type="NCBI Taxonomy" id="278856"/>
    <lineage>
        <taxon>Eukaryota</taxon>
        <taxon>Metazoa</taxon>
        <taxon>Ecdysozoa</taxon>
        <taxon>Arthropoda</taxon>
        <taxon>Hexapoda</taxon>
        <taxon>Insecta</taxon>
        <taxon>Pterygota</taxon>
        <taxon>Neoptera</taxon>
        <taxon>Endopterygota</taxon>
        <taxon>Lepidoptera</taxon>
        <taxon>Glossata</taxon>
        <taxon>Ditrysia</taxon>
        <taxon>Papilionoidea</taxon>
        <taxon>Nymphalidae</taxon>
        <taxon>Danainae</taxon>
        <taxon>Danaini</taxon>
        <taxon>Danaina</taxon>
        <taxon>Danaus</taxon>
        <taxon>Danaus</taxon>
    </lineage>
</organism>
<accession>A0A212F281</accession>
<dbReference type="KEGG" id="dpl:KGM_212689"/>
<gene>
    <name evidence="2" type="ORF">KGM_212689</name>
</gene>